<protein>
    <submittedName>
        <fullName evidence="2">Uncharacterized protein</fullName>
    </submittedName>
</protein>
<reference evidence="3" key="1">
    <citation type="journal article" date="2012" name="Sci. Rep.">
        <title>Genomes of surface isolates of Alteromonas macleodii: the life of a widespread marine opportunistic copiotroph.</title>
        <authorList>
            <person name="Lopez-Perez M."/>
            <person name="Gonzaga A."/>
            <person name="Martin-Cuadrado A.B."/>
            <person name="Onyshchenko O."/>
            <person name="Ghavidel A."/>
            <person name="Ghai R."/>
            <person name="Rodriguez-Valera F."/>
        </authorList>
    </citation>
    <scope>NUCLEOTIDE SEQUENCE [LARGE SCALE GENOMIC DNA]</scope>
    <source>
        <strain evidence="3">English Channel 673</strain>
    </source>
</reference>
<name>A0AB32ZUH3_ALTME</name>
<feature type="transmembrane region" description="Helical" evidence="1">
    <location>
        <begin position="39"/>
        <end position="63"/>
    </location>
</feature>
<organism evidence="2 3">
    <name type="scientific">Alteromonas macleodii (strain English Channel 673)</name>
    <dbReference type="NCBI Taxonomy" id="1004788"/>
    <lineage>
        <taxon>Bacteria</taxon>
        <taxon>Pseudomonadati</taxon>
        <taxon>Pseudomonadota</taxon>
        <taxon>Gammaproteobacteria</taxon>
        <taxon>Alteromonadales</taxon>
        <taxon>Alteromonadaceae</taxon>
        <taxon>Alteromonas/Salinimonas group</taxon>
        <taxon>Alteromonas</taxon>
    </lineage>
</organism>
<evidence type="ECO:0000313" key="2">
    <source>
        <dbReference type="EMBL" id="AFT73172.1"/>
    </source>
</evidence>
<dbReference type="KEGG" id="amg:AMEC673_02345"/>
<proteinExistence type="predicted"/>
<keyword evidence="1" id="KW-1133">Transmembrane helix</keyword>
<gene>
    <name evidence="2" type="ordered locus">AMEC673_02345</name>
</gene>
<accession>A0AB32ZUH3</accession>
<feature type="transmembrane region" description="Helical" evidence="1">
    <location>
        <begin position="75"/>
        <end position="92"/>
    </location>
</feature>
<dbReference type="EMBL" id="CP003844">
    <property type="protein sequence ID" value="AFT73172.1"/>
    <property type="molecule type" value="Genomic_DNA"/>
</dbReference>
<dbReference type="AlphaFoldDB" id="A0AB32ZUH3"/>
<dbReference type="RefSeq" id="WP_014975554.1">
    <property type="nucleotide sequence ID" value="NC_018678.1"/>
</dbReference>
<evidence type="ECO:0000313" key="3">
    <source>
        <dbReference type="Proteomes" id="UP000006296"/>
    </source>
</evidence>
<keyword evidence="1" id="KW-0472">Membrane</keyword>
<feature type="transmembrane region" description="Helical" evidence="1">
    <location>
        <begin position="12"/>
        <end position="33"/>
    </location>
</feature>
<keyword evidence="1" id="KW-0812">Transmembrane</keyword>
<sequence>MKSKDVKVKARIAKLLLSFCFVAWGVTWAYAFIADEWGLIAGFFKGLVLGGCFAVIPAAYAIYSLTQTKLPTFKIVLGISLTWLLIVCSLYLV</sequence>
<dbReference type="Proteomes" id="UP000006296">
    <property type="component" value="Chromosome"/>
</dbReference>
<evidence type="ECO:0000256" key="1">
    <source>
        <dbReference type="SAM" id="Phobius"/>
    </source>
</evidence>